<evidence type="ECO:0000256" key="2">
    <source>
        <dbReference type="ARBA" id="ARBA00007774"/>
    </source>
</evidence>
<dbReference type="PANTHER" id="PTHR14150:SF12">
    <property type="entry name" value="U3 SMALL NUCLEOLAR RNA-ASSOCIATED PROTEIN 14 HOMOLOG A"/>
    <property type="match status" value="1"/>
</dbReference>
<gene>
    <name evidence="7" type="ORF">GDO86_017698</name>
</gene>
<dbReference type="Proteomes" id="UP000812440">
    <property type="component" value="Chromosome 9"/>
</dbReference>
<feature type="compositionally biased region" description="Basic and acidic residues" evidence="6">
    <location>
        <begin position="490"/>
        <end position="499"/>
    </location>
</feature>
<comment type="caution">
    <text evidence="7">The sequence shown here is derived from an EMBL/GenBank/DDBJ whole genome shotgun (WGS) entry which is preliminary data.</text>
</comment>
<keyword evidence="3" id="KW-0597">Phosphoprotein</keyword>
<feature type="compositionally biased region" description="Basic and acidic residues" evidence="6">
    <location>
        <begin position="523"/>
        <end position="533"/>
    </location>
</feature>
<evidence type="ECO:0000256" key="3">
    <source>
        <dbReference type="ARBA" id="ARBA00022553"/>
    </source>
</evidence>
<proteinExistence type="inferred from homology"/>
<feature type="compositionally biased region" description="Basic and acidic residues" evidence="6">
    <location>
        <begin position="470"/>
        <end position="480"/>
    </location>
</feature>
<feature type="compositionally biased region" description="Basic and acidic residues" evidence="6">
    <location>
        <begin position="400"/>
        <end position="417"/>
    </location>
</feature>
<dbReference type="PANTHER" id="PTHR14150">
    <property type="entry name" value="U3 SMALL NUCLEOLAR RNA-ASSOCIATED PROTEIN 14"/>
    <property type="match status" value="1"/>
</dbReference>
<dbReference type="GO" id="GO:0032040">
    <property type="term" value="C:small-subunit processome"/>
    <property type="evidence" value="ECO:0007669"/>
    <property type="project" value="InterPro"/>
</dbReference>
<evidence type="ECO:0000256" key="5">
    <source>
        <dbReference type="SAM" id="Coils"/>
    </source>
</evidence>
<evidence type="ECO:0000256" key="6">
    <source>
        <dbReference type="SAM" id="MobiDB-lite"/>
    </source>
</evidence>
<feature type="compositionally biased region" description="Acidic residues" evidence="6">
    <location>
        <begin position="386"/>
        <end position="399"/>
    </location>
</feature>
<dbReference type="EMBL" id="JAACNH010000009">
    <property type="protein sequence ID" value="KAG8433506.1"/>
    <property type="molecule type" value="Genomic_DNA"/>
</dbReference>
<dbReference type="AlphaFoldDB" id="A0A8T2ITK2"/>
<comment type="subcellular location">
    <subcellularLocation>
        <location evidence="1">Nucleus</location>
        <location evidence="1">Nucleolus</location>
    </subcellularLocation>
</comment>
<evidence type="ECO:0000256" key="1">
    <source>
        <dbReference type="ARBA" id="ARBA00004604"/>
    </source>
</evidence>
<dbReference type="Pfam" id="PF04615">
    <property type="entry name" value="Utp14"/>
    <property type="match status" value="1"/>
</dbReference>
<protein>
    <recommendedName>
        <fullName evidence="9">U3 small nucleolar RNA-associated protein 14 homolog A</fullName>
    </recommendedName>
</protein>
<evidence type="ECO:0000313" key="8">
    <source>
        <dbReference type="Proteomes" id="UP000812440"/>
    </source>
</evidence>
<feature type="region of interest" description="Disordered" evidence="6">
    <location>
        <begin position="355"/>
        <end position="546"/>
    </location>
</feature>
<feature type="compositionally biased region" description="Basic and acidic residues" evidence="6">
    <location>
        <begin position="376"/>
        <end position="385"/>
    </location>
</feature>
<comment type="similarity">
    <text evidence="2">Belongs to the UTP14 family.</text>
</comment>
<keyword evidence="8" id="KW-1185">Reference proteome</keyword>
<reference evidence="7" key="1">
    <citation type="thesis" date="2020" institute="ProQuest LLC" country="789 East Eisenhower Parkway, Ann Arbor, MI, USA">
        <title>Comparative Genomics and Chromosome Evolution.</title>
        <authorList>
            <person name="Mudd A.B."/>
        </authorList>
    </citation>
    <scope>NUCLEOTIDE SEQUENCE</scope>
    <source>
        <strain evidence="7">Female2</strain>
        <tissue evidence="7">Blood</tissue>
    </source>
</reference>
<feature type="coiled-coil region" evidence="5">
    <location>
        <begin position="308"/>
        <end position="335"/>
    </location>
</feature>
<dbReference type="OrthoDB" id="277439at2759"/>
<evidence type="ECO:0008006" key="9">
    <source>
        <dbReference type="Google" id="ProtNLM"/>
    </source>
</evidence>
<dbReference type="GO" id="GO:0006364">
    <property type="term" value="P:rRNA processing"/>
    <property type="evidence" value="ECO:0007669"/>
    <property type="project" value="InterPro"/>
</dbReference>
<feature type="compositionally biased region" description="Basic residues" evidence="6">
    <location>
        <begin position="456"/>
        <end position="469"/>
    </location>
</feature>
<organism evidence="7 8">
    <name type="scientific">Hymenochirus boettgeri</name>
    <name type="common">Congo dwarf clawed frog</name>
    <dbReference type="NCBI Taxonomy" id="247094"/>
    <lineage>
        <taxon>Eukaryota</taxon>
        <taxon>Metazoa</taxon>
        <taxon>Chordata</taxon>
        <taxon>Craniata</taxon>
        <taxon>Vertebrata</taxon>
        <taxon>Euteleostomi</taxon>
        <taxon>Amphibia</taxon>
        <taxon>Batrachia</taxon>
        <taxon>Anura</taxon>
        <taxon>Pipoidea</taxon>
        <taxon>Pipidae</taxon>
        <taxon>Pipinae</taxon>
        <taxon>Hymenochirus</taxon>
    </lineage>
</organism>
<feature type="region of interest" description="Disordered" evidence="6">
    <location>
        <begin position="1"/>
        <end position="27"/>
    </location>
</feature>
<keyword evidence="5" id="KW-0175">Coiled coil</keyword>
<name>A0A8T2ITK2_9PIPI</name>
<accession>A0A8T2ITK2</accession>
<evidence type="ECO:0000256" key="4">
    <source>
        <dbReference type="ARBA" id="ARBA00023242"/>
    </source>
</evidence>
<keyword evidence="4" id="KW-0539">Nucleus</keyword>
<sequence length="725" mass="83550">MSEEEDLFVTEYPISASDDEDSDTERKHQRLLNAISSLDGRKRRKLAERTEASLQVSEFSISSKGAGEKINLSDLIEPIQQAASLSTVKKQLKNLKQKKSVELPLSKEETQRIQRAVAYQKTSEEVDKWDHIVKQNRRAEQLIFPLNDEKLKPTPIEEMVTGWKARTPLEQEIFNILHKNKQPVTDPLLTPVEEATIKAMSLEEAKLRRAELQKARALQSYYEAKTRREKKIKSKKYHRVLKKGKQKEALKEFEELRKTNPDAALEELQKLEQTRMKERMSLKHQNSGKWAKSKAIMAKYDDSARKAIQEQLQKNKELTKKIEVLSENEQSEEEEVIPDFVNDANVNIDAANPWMTGKLTREITGVEEDADGEVQGNREDDNKGTEEEEDSEEELSEEEAMLKEFEDRRRERKEQAKELCPGNEDDGKVLTNEPVEEQVSEFNRLFQRLLDQNKSDKKKKKKKKKKKSAPKQDKPVTDTKEDSEDEEPLLIERLERTQNLEEIGALGGEEWEEEREPVSLGESNKDGTRRETSQSKLKKQTNKPKLIDHNEILPAKARQIQTPLLPTAVEDEEEEATKMIIKEAFAGDDVISDFLKEKRNAEKAGKPKDIDLVLPGWGEWVGTNLKVSRRKRRKFIIKAPPAPPRKDERLPNVIINEKRNIMAAAHQVNHLPYPFGNHKNFESSIRAPIGSTWNTQKSFHKLTAPKIITKKGHIIEPITRDAFQK</sequence>
<dbReference type="InterPro" id="IPR006709">
    <property type="entry name" value="SSU_processome_Utp14"/>
</dbReference>
<evidence type="ECO:0000313" key="7">
    <source>
        <dbReference type="EMBL" id="KAG8433506.1"/>
    </source>
</evidence>